<evidence type="ECO:0000256" key="9">
    <source>
        <dbReference type="ARBA" id="ARBA00022827"/>
    </source>
</evidence>
<dbReference type="PANTHER" id="PTHR11552">
    <property type="entry name" value="GLUCOSE-METHANOL-CHOLINE GMC OXIDOREDUCTASE"/>
    <property type="match status" value="1"/>
</dbReference>
<dbReference type="Pfam" id="PF00732">
    <property type="entry name" value="GMC_oxred_N"/>
    <property type="match status" value="1"/>
</dbReference>
<comment type="similarity">
    <text evidence="4">Belongs to the GMC oxidoreductase family.</text>
</comment>
<reference evidence="15 16" key="1">
    <citation type="submission" date="2019-04" db="EMBL/GenBank/DDBJ databases">
        <title>Aspergillus burnettii sp. nov., novel species from soil in southeast Queensland.</title>
        <authorList>
            <person name="Gilchrist C.L.M."/>
            <person name="Pitt J.I."/>
            <person name="Lange L."/>
            <person name="Lacey H.J."/>
            <person name="Vuong D."/>
            <person name="Midgley D.J."/>
            <person name="Greenfield P."/>
            <person name="Bradbury M."/>
            <person name="Lacey E."/>
            <person name="Busk P.K."/>
            <person name="Pilgaard B."/>
            <person name="Chooi Y.H."/>
            <person name="Piggott A.M."/>
        </authorList>
    </citation>
    <scope>NUCLEOTIDE SEQUENCE [LARGE SCALE GENOMIC DNA]</scope>
    <source>
        <strain evidence="15 16">FRR 5400</strain>
    </source>
</reference>
<gene>
    <name evidence="15" type="ORF">ETB97_004329</name>
</gene>
<keyword evidence="16" id="KW-1185">Reference proteome</keyword>
<organism evidence="15 16">
    <name type="scientific">Petromyces alliaceus</name>
    <name type="common">Aspergillus alliaceus</name>
    <dbReference type="NCBI Taxonomy" id="209559"/>
    <lineage>
        <taxon>Eukaryota</taxon>
        <taxon>Fungi</taxon>
        <taxon>Dikarya</taxon>
        <taxon>Ascomycota</taxon>
        <taxon>Pezizomycotina</taxon>
        <taxon>Eurotiomycetes</taxon>
        <taxon>Eurotiomycetidae</taxon>
        <taxon>Eurotiales</taxon>
        <taxon>Aspergillaceae</taxon>
        <taxon>Aspergillus</taxon>
        <taxon>Aspergillus subgen. Circumdati</taxon>
    </lineage>
</organism>
<evidence type="ECO:0000256" key="6">
    <source>
        <dbReference type="ARBA" id="ARBA00022512"/>
    </source>
</evidence>
<evidence type="ECO:0000313" key="15">
    <source>
        <dbReference type="EMBL" id="KAF5858488.1"/>
    </source>
</evidence>
<comment type="catalytic activity">
    <reaction evidence="11">
        <text>beta-D-glucose + O2 = D-glucono-1,5-lactone + H2O2</text>
        <dbReference type="Rhea" id="RHEA:11428"/>
        <dbReference type="ChEBI" id="CHEBI:15379"/>
        <dbReference type="ChEBI" id="CHEBI:15903"/>
        <dbReference type="ChEBI" id="CHEBI:16217"/>
        <dbReference type="ChEBI" id="CHEBI:16240"/>
        <dbReference type="EC" id="1.1.3.4"/>
    </reaction>
    <physiologicalReaction direction="left-to-right" evidence="11">
        <dbReference type="Rhea" id="RHEA:11429"/>
    </physiologicalReaction>
</comment>
<keyword evidence="7" id="KW-0964">Secreted</keyword>
<dbReference type="AlphaFoldDB" id="A0A8H5ZX07"/>
<comment type="cofactor">
    <cofactor evidence="1">
        <name>FAD</name>
        <dbReference type="ChEBI" id="CHEBI:57692"/>
    </cofactor>
</comment>
<dbReference type="Proteomes" id="UP000541154">
    <property type="component" value="Unassembled WGS sequence"/>
</dbReference>
<comment type="subunit">
    <text evidence="5">Homodimer.</text>
</comment>
<evidence type="ECO:0000313" key="16">
    <source>
        <dbReference type="Proteomes" id="UP000541154"/>
    </source>
</evidence>
<protein>
    <recommendedName>
        <fullName evidence="12">glucose oxidase</fullName>
        <ecNumber evidence="12">1.1.3.4</ecNumber>
    </recommendedName>
</protein>
<proteinExistence type="inferred from homology"/>
<dbReference type="EC" id="1.1.3.4" evidence="12"/>
<dbReference type="InterPro" id="IPR036188">
    <property type="entry name" value="FAD/NAD-bd_sf"/>
</dbReference>
<accession>A0A8H5ZX07</accession>
<keyword evidence="8" id="KW-0285">Flavoprotein</keyword>
<evidence type="ECO:0000256" key="12">
    <source>
        <dbReference type="ARBA" id="ARBA00049722"/>
    </source>
</evidence>
<keyword evidence="10" id="KW-0560">Oxidoreductase</keyword>
<sequence>MGCSFQPSNTHKSNRKRSYSAHHPGYPSRAGPNPEIRVATRVRKINSKKTANKNLIAINGTLEDNTTISATKEIILAAGTIQSSGLLELSGIGRENVLRAANIQKLVDLPGVGENFQDRLRIQSSYRRSPTTPREIFSNSTPHLRNSSWEPLMQISEPCTTMLAAATLF</sequence>
<evidence type="ECO:0000256" key="3">
    <source>
        <dbReference type="ARBA" id="ARBA00004498"/>
    </source>
</evidence>
<evidence type="ECO:0000256" key="13">
    <source>
        <dbReference type="SAM" id="MobiDB-lite"/>
    </source>
</evidence>
<dbReference type="InterPro" id="IPR012132">
    <property type="entry name" value="GMC_OxRdtase"/>
</dbReference>
<feature type="region of interest" description="Disordered" evidence="13">
    <location>
        <begin position="1"/>
        <end position="34"/>
    </location>
</feature>
<dbReference type="PROSITE" id="PS00624">
    <property type="entry name" value="GMC_OXRED_2"/>
    <property type="match status" value="1"/>
</dbReference>
<evidence type="ECO:0000256" key="5">
    <source>
        <dbReference type="ARBA" id="ARBA00011738"/>
    </source>
</evidence>
<dbReference type="InterPro" id="IPR027424">
    <property type="entry name" value="Glucose_Oxidase_domain_2"/>
</dbReference>
<evidence type="ECO:0000256" key="4">
    <source>
        <dbReference type="ARBA" id="ARBA00010790"/>
    </source>
</evidence>
<comment type="subcellular location">
    <subcellularLocation>
        <location evidence="2">Secreted</location>
        <location evidence="2">Cell wall</location>
    </subcellularLocation>
    <subcellularLocation>
        <location evidence="3">Secreted</location>
        <location evidence="3">Extracellular space</location>
        <location evidence="3">Extracellular matrix</location>
    </subcellularLocation>
</comment>
<feature type="domain" description="Glucose-methanol-choline oxidoreductase N-terminal" evidence="14">
    <location>
        <begin position="79"/>
        <end position="93"/>
    </location>
</feature>
<dbReference type="GO" id="GO:0044550">
    <property type="term" value="P:secondary metabolite biosynthetic process"/>
    <property type="evidence" value="ECO:0007669"/>
    <property type="project" value="TreeGrafter"/>
</dbReference>
<keyword evidence="6" id="KW-0134">Cell wall</keyword>
<evidence type="ECO:0000256" key="7">
    <source>
        <dbReference type="ARBA" id="ARBA00022530"/>
    </source>
</evidence>
<dbReference type="GO" id="GO:0046562">
    <property type="term" value="F:beta-D-glucose oxidase activity"/>
    <property type="evidence" value="ECO:0007669"/>
    <property type="project" value="UniProtKB-EC"/>
</dbReference>
<feature type="compositionally biased region" description="Polar residues" evidence="13">
    <location>
        <begin position="1"/>
        <end position="11"/>
    </location>
</feature>
<name>A0A8H5ZX07_PETAA</name>
<dbReference type="PANTHER" id="PTHR11552:SF115">
    <property type="entry name" value="DEHYDROGENASE XPTC-RELATED"/>
    <property type="match status" value="1"/>
</dbReference>
<dbReference type="SUPFAM" id="SSF51905">
    <property type="entry name" value="FAD/NAD(P)-binding domain"/>
    <property type="match status" value="1"/>
</dbReference>
<evidence type="ECO:0000256" key="10">
    <source>
        <dbReference type="ARBA" id="ARBA00023002"/>
    </source>
</evidence>
<keyword evidence="9" id="KW-0274">FAD</keyword>
<evidence type="ECO:0000256" key="2">
    <source>
        <dbReference type="ARBA" id="ARBA00004191"/>
    </source>
</evidence>
<dbReference type="Gene3D" id="4.10.450.10">
    <property type="entry name" value="Glucose Oxidase, domain 2"/>
    <property type="match status" value="1"/>
</dbReference>
<keyword evidence="7" id="KW-0272">Extracellular matrix</keyword>
<dbReference type="EMBL" id="SPNV01000203">
    <property type="protein sequence ID" value="KAF5858488.1"/>
    <property type="molecule type" value="Genomic_DNA"/>
</dbReference>
<evidence type="ECO:0000256" key="1">
    <source>
        <dbReference type="ARBA" id="ARBA00001974"/>
    </source>
</evidence>
<evidence type="ECO:0000256" key="8">
    <source>
        <dbReference type="ARBA" id="ARBA00022630"/>
    </source>
</evidence>
<dbReference type="Gene3D" id="3.50.50.60">
    <property type="entry name" value="FAD/NAD(P)-binding domain"/>
    <property type="match status" value="1"/>
</dbReference>
<evidence type="ECO:0000259" key="14">
    <source>
        <dbReference type="PROSITE" id="PS00624"/>
    </source>
</evidence>
<dbReference type="GO" id="GO:0050660">
    <property type="term" value="F:flavin adenine dinucleotide binding"/>
    <property type="evidence" value="ECO:0007669"/>
    <property type="project" value="InterPro"/>
</dbReference>
<dbReference type="Gene3D" id="3.30.560.10">
    <property type="entry name" value="Glucose Oxidase, domain 3"/>
    <property type="match status" value="1"/>
</dbReference>
<dbReference type="InterPro" id="IPR000172">
    <property type="entry name" value="GMC_OxRdtase_N"/>
</dbReference>
<evidence type="ECO:0000256" key="11">
    <source>
        <dbReference type="ARBA" id="ARBA00049435"/>
    </source>
</evidence>
<comment type="caution">
    <text evidence="15">The sequence shown here is derived from an EMBL/GenBank/DDBJ whole genome shotgun (WGS) entry which is preliminary data.</text>
</comment>